<feature type="region of interest" description="Disordered" evidence="6">
    <location>
        <begin position="1"/>
        <end position="32"/>
    </location>
</feature>
<dbReference type="EMBL" id="SNXK01000003">
    <property type="protein sequence ID" value="TDP38404.1"/>
    <property type="molecule type" value="Genomic_DNA"/>
</dbReference>
<evidence type="ECO:0000256" key="4">
    <source>
        <dbReference type="ARBA" id="ARBA00022989"/>
    </source>
</evidence>
<organism evidence="9 10">
    <name type="scientific">Nocardia ignorata</name>
    <dbReference type="NCBI Taxonomy" id="145285"/>
    <lineage>
        <taxon>Bacteria</taxon>
        <taxon>Bacillati</taxon>
        <taxon>Actinomycetota</taxon>
        <taxon>Actinomycetes</taxon>
        <taxon>Mycobacteriales</taxon>
        <taxon>Nocardiaceae</taxon>
        <taxon>Nocardia</taxon>
    </lineage>
</organism>
<feature type="transmembrane region" description="Helical" evidence="7">
    <location>
        <begin position="127"/>
        <end position="144"/>
    </location>
</feature>
<keyword evidence="3 7" id="KW-0812">Transmembrane</keyword>
<feature type="transmembrane region" description="Helical" evidence="7">
    <location>
        <begin position="398"/>
        <end position="418"/>
    </location>
</feature>
<keyword evidence="10" id="KW-1185">Reference proteome</keyword>
<evidence type="ECO:0000256" key="2">
    <source>
        <dbReference type="ARBA" id="ARBA00022475"/>
    </source>
</evidence>
<accession>A0A4R6PJ31</accession>
<feature type="transmembrane region" description="Helical" evidence="7">
    <location>
        <begin position="338"/>
        <end position="358"/>
    </location>
</feature>
<keyword evidence="5 7" id="KW-0472">Membrane</keyword>
<dbReference type="InterPro" id="IPR019108">
    <property type="entry name" value="Caa3_assmbl_CtaG-rel"/>
</dbReference>
<feature type="transmembrane region" description="Helical" evidence="7">
    <location>
        <begin position="430"/>
        <end position="452"/>
    </location>
</feature>
<evidence type="ECO:0000256" key="1">
    <source>
        <dbReference type="ARBA" id="ARBA00004651"/>
    </source>
</evidence>
<dbReference type="PANTHER" id="PTHR34820">
    <property type="entry name" value="INNER MEMBRANE PROTEIN YEBZ"/>
    <property type="match status" value="1"/>
</dbReference>
<dbReference type="GO" id="GO:0005886">
    <property type="term" value="C:plasma membrane"/>
    <property type="evidence" value="ECO:0007669"/>
    <property type="project" value="UniProtKB-SubCell"/>
</dbReference>
<reference evidence="9 10" key="1">
    <citation type="submission" date="2019-03" db="EMBL/GenBank/DDBJ databases">
        <title>Genomic Encyclopedia of Type Strains, Phase IV (KMG-IV): sequencing the most valuable type-strain genomes for metagenomic binning, comparative biology and taxonomic classification.</title>
        <authorList>
            <person name="Goeker M."/>
        </authorList>
    </citation>
    <scope>NUCLEOTIDE SEQUENCE [LARGE SCALE GENOMIC DNA]</scope>
    <source>
        <strain evidence="9 10">DSM 44496</strain>
    </source>
</reference>
<proteinExistence type="predicted"/>
<feature type="transmembrane region" description="Helical" evidence="7">
    <location>
        <begin position="264"/>
        <end position="286"/>
    </location>
</feature>
<dbReference type="PANTHER" id="PTHR34820:SF4">
    <property type="entry name" value="INNER MEMBRANE PROTEIN YEBZ"/>
    <property type="match status" value="1"/>
</dbReference>
<evidence type="ECO:0000313" key="9">
    <source>
        <dbReference type="EMBL" id="TDP38404.1"/>
    </source>
</evidence>
<feature type="domain" description="Copper resistance protein D" evidence="8">
    <location>
        <begin position="261"/>
        <end position="358"/>
    </location>
</feature>
<feature type="transmembrane region" description="Helical" evidence="7">
    <location>
        <begin position="298"/>
        <end position="318"/>
    </location>
</feature>
<dbReference type="AlphaFoldDB" id="A0A4R6PJ31"/>
<dbReference type="Pfam" id="PF05425">
    <property type="entry name" value="CopD"/>
    <property type="match status" value="1"/>
</dbReference>
<keyword evidence="2" id="KW-1003">Cell membrane</keyword>
<evidence type="ECO:0000256" key="6">
    <source>
        <dbReference type="SAM" id="MobiDB-lite"/>
    </source>
</evidence>
<evidence type="ECO:0000259" key="8">
    <source>
        <dbReference type="Pfam" id="PF05425"/>
    </source>
</evidence>
<evidence type="ECO:0000256" key="7">
    <source>
        <dbReference type="SAM" id="Phobius"/>
    </source>
</evidence>
<dbReference type="Proteomes" id="UP000295087">
    <property type="component" value="Unassembled WGS sequence"/>
</dbReference>
<dbReference type="InterPro" id="IPR008457">
    <property type="entry name" value="Cu-R_CopD_dom"/>
</dbReference>
<feature type="transmembrane region" description="Helical" evidence="7">
    <location>
        <begin position="38"/>
        <end position="66"/>
    </location>
</feature>
<feature type="transmembrane region" description="Helical" evidence="7">
    <location>
        <begin position="464"/>
        <end position="484"/>
    </location>
</feature>
<feature type="transmembrane region" description="Helical" evidence="7">
    <location>
        <begin position="518"/>
        <end position="537"/>
    </location>
</feature>
<comment type="subcellular location">
    <subcellularLocation>
        <location evidence="1">Cell membrane</location>
        <topology evidence="1">Multi-pass membrane protein</topology>
    </subcellularLocation>
</comment>
<feature type="transmembrane region" description="Helical" evidence="7">
    <location>
        <begin position="164"/>
        <end position="187"/>
    </location>
</feature>
<feature type="transmembrane region" description="Helical" evidence="7">
    <location>
        <begin position="630"/>
        <end position="651"/>
    </location>
</feature>
<feature type="transmembrane region" description="Helical" evidence="7">
    <location>
        <begin position="86"/>
        <end position="106"/>
    </location>
</feature>
<evidence type="ECO:0000256" key="3">
    <source>
        <dbReference type="ARBA" id="ARBA00022692"/>
    </source>
</evidence>
<feature type="transmembrane region" description="Helical" evidence="7">
    <location>
        <begin position="230"/>
        <end position="252"/>
    </location>
</feature>
<feature type="transmembrane region" description="Helical" evidence="7">
    <location>
        <begin position="581"/>
        <end position="610"/>
    </location>
</feature>
<dbReference type="InterPro" id="IPR032694">
    <property type="entry name" value="CopC/D"/>
</dbReference>
<comment type="caution">
    <text evidence="9">The sequence shown here is derived from an EMBL/GenBank/DDBJ whole genome shotgun (WGS) entry which is preliminary data.</text>
</comment>
<evidence type="ECO:0000256" key="5">
    <source>
        <dbReference type="ARBA" id="ARBA00023136"/>
    </source>
</evidence>
<keyword evidence="4 7" id="KW-1133">Transmembrane helix</keyword>
<dbReference type="RefSeq" id="WP_067486136.1">
    <property type="nucleotide sequence ID" value="NZ_SNXK01000003.1"/>
</dbReference>
<name>A0A4R6PJ31_NOCIG</name>
<sequence>MSLSQDRSAGTVGDGAGPAETDRAAATGSSSSAGGRAFGALGAIAGAMAAAVAAIVVALSAAQALSLLGIPDPGALTTYGLPALRALADLSAAVTVGSLLFAAFLLPPKDSGLLEAGGYRAVRRASDAAIVWAVCAALLVPLTVSDTTGQPVGSIWRPEVLWPVIAQVEVAGAWRTTTVLALVLAIGCRLALRWSWTPILLALAIGTMMPLALTGHSSSGGSHDVATNSLILHMISAAVWVGGLVAVLAHAMRGGADTDVAARRFSLAATVAIVVIALSGVINAWVRVPAVDLFTTTYGRLVLAKTAALVLLAGLGFLQRRAALPALAADARDRAALIRFAGVEMLIFAATIGLAVGLGRTPPPPPTSIPTPTEVELGYTVDGPPTVGRLLFDWRFDLIFGTLAIVLAALYLLGVHRLRARGDAWPLGRTIAWVSGCLVLLLATSSGVGRYAPAMFSVHMGAHMALSMLAPILLALGGAVTLALRALTPAGRGGIPGPREWILAAVHNPVSRFLTQPVVASVIFVAGFYALYLGGIFDATVDSHAAHLMMNAHFLISGYLFYWVVIGIDPKPREVAPLTKLAMVFGTLPFHAFFGIALMSMTTVLGGWFYRTLDLGWNIDLLADQRNGGSFAWASGEVPLVVVMLALLIQWSRSDQRLAKRTDRAADRDNDAELNAYNAMYAELARRDREVRP</sequence>
<feature type="transmembrane region" description="Helical" evidence="7">
    <location>
        <begin position="199"/>
        <end position="218"/>
    </location>
</feature>
<evidence type="ECO:0000313" key="10">
    <source>
        <dbReference type="Proteomes" id="UP000295087"/>
    </source>
</evidence>
<dbReference type="GO" id="GO:0006825">
    <property type="term" value="P:copper ion transport"/>
    <property type="evidence" value="ECO:0007669"/>
    <property type="project" value="InterPro"/>
</dbReference>
<dbReference type="Pfam" id="PF09678">
    <property type="entry name" value="Caa3_CtaG"/>
    <property type="match status" value="1"/>
</dbReference>
<gene>
    <name evidence="9" type="ORF">DFR75_10359</name>
</gene>
<feature type="transmembrane region" description="Helical" evidence="7">
    <location>
        <begin position="549"/>
        <end position="569"/>
    </location>
</feature>
<protein>
    <submittedName>
        <fullName evidence="9">Putative copper resistance protein D</fullName>
    </submittedName>
</protein>